<dbReference type="GO" id="GO:0015144">
    <property type="term" value="F:carbohydrate transmembrane transporter activity"/>
    <property type="evidence" value="ECO:0007669"/>
    <property type="project" value="InterPro"/>
</dbReference>
<dbReference type="InterPro" id="IPR003663">
    <property type="entry name" value="Sugar/inositol_transpt"/>
</dbReference>
<dbReference type="PROSITE" id="PS00216">
    <property type="entry name" value="SUGAR_TRANSPORT_1"/>
    <property type="match status" value="1"/>
</dbReference>
<dbReference type="SUPFAM" id="SSF103473">
    <property type="entry name" value="MFS general substrate transporter"/>
    <property type="match status" value="1"/>
</dbReference>
<protein>
    <submittedName>
        <fullName evidence="12">SOLUTE CARRIER FAMILY 2 FACILITATED GLUCOSE TRANSPORTER</fullName>
    </submittedName>
</protein>
<keyword evidence="6" id="KW-0769">Symport</keyword>
<feature type="transmembrane region" description="Helical" evidence="10">
    <location>
        <begin position="107"/>
        <end position="129"/>
    </location>
</feature>
<evidence type="ECO:0000256" key="2">
    <source>
        <dbReference type="ARBA" id="ARBA00010992"/>
    </source>
</evidence>
<proteinExistence type="inferred from homology"/>
<feature type="compositionally biased region" description="Polar residues" evidence="9">
    <location>
        <begin position="1"/>
        <end position="14"/>
    </location>
</feature>
<keyword evidence="4 12" id="KW-0762">Sugar transport</keyword>
<dbReference type="GO" id="GO:0015293">
    <property type="term" value="F:symporter activity"/>
    <property type="evidence" value="ECO:0007669"/>
    <property type="project" value="UniProtKB-KW"/>
</dbReference>
<reference evidence="12" key="1">
    <citation type="submission" date="2022-11" db="EMBL/GenBank/DDBJ databases">
        <authorList>
            <person name="Hyden B.L."/>
            <person name="Feng K."/>
            <person name="Yates T."/>
            <person name="Jawdy S."/>
            <person name="Smart L.B."/>
            <person name="Muchero W."/>
        </authorList>
    </citation>
    <scope>NUCLEOTIDE SEQUENCE</scope>
    <source>
        <tissue evidence="12">Shoot tip</tissue>
    </source>
</reference>
<feature type="domain" description="Major facilitator superfamily (MFS) profile" evidence="11">
    <location>
        <begin position="40"/>
        <end position="321"/>
    </location>
</feature>
<dbReference type="Gene3D" id="1.20.1250.20">
    <property type="entry name" value="MFS general substrate transporter like domains"/>
    <property type="match status" value="2"/>
</dbReference>
<dbReference type="Gene3D" id="1.10.286.90">
    <property type="entry name" value="MFS transporter, transmembrane helix TM10b"/>
    <property type="match status" value="1"/>
</dbReference>
<name>A0A9Q0TRZ3_9ROSI</name>
<organism evidence="12 13">
    <name type="scientific">Salix koriyanagi</name>
    <dbReference type="NCBI Taxonomy" id="2511006"/>
    <lineage>
        <taxon>Eukaryota</taxon>
        <taxon>Viridiplantae</taxon>
        <taxon>Streptophyta</taxon>
        <taxon>Embryophyta</taxon>
        <taxon>Tracheophyta</taxon>
        <taxon>Spermatophyta</taxon>
        <taxon>Magnoliopsida</taxon>
        <taxon>eudicotyledons</taxon>
        <taxon>Gunneridae</taxon>
        <taxon>Pentapetalae</taxon>
        <taxon>rosids</taxon>
        <taxon>fabids</taxon>
        <taxon>Malpighiales</taxon>
        <taxon>Salicaceae</taxon>
        <taxon>Saliceae</taxon>
        <taxon>Salix</taxon>
    </lineage>
</organism>
<dbReference type="Pfam" id="PF00083">
    <property type="entry name" value="Sugar_tr"/>
    <property type="match status" value="2"/>
</dbReference>
<keyword evidence="3" id="KW-0813">Transport</keyword>
<evidence type="ECO:0000256" key="7">
    <source>
        <dbReference type="ARBA" id="ARBA00022989"/>
    </source>
</evidence>
<gene>
    <name evidence="12" type="ORF">OIU74_009309</name>
</gene>
<dbReference type="PANTHER" id="PTHR23500">
    <property type="entry name" value="SOLUTE CARRIER FAMILY 2, FACILITATED GLUCOSE TRANSPORTER"/>
    <property type="match status" value="1"/>
</dbReference>
<keyword evidence="7 10" id="KW-1133">Transmembrane helix</keyword>
<evidence type="ECO:0000256" key="10">
    <source>
        <dbReference type="SAM" id="Phobius"/>
    </source>
</evidence>
<keyword evidence="8 10" id="KW-0472">Membrane</keyword>
<evidence type="ECO:0000256" key="6">
    <source>
        <dbReference type="ARBA" id="ARBA00022847"/>
    </source>
</evidence>
<dbReference type="Proteomes" id="UP001151752">
    <property type="component" value="Chromosome 9"/>
</dbReference>
<evidence type="ECO:0000256" key="9">
    <source>
        <dbReference type="SAM" id="MobiDB-lite"/>
    </source>
</evidence>
<feature type="transmembrane region" description="Helical" evidence="10">
    <location>
        <begin position="135"/>
        <end position="153"/>
    </location>
</feature>
<keyword evidence="5 10" id="KW-0812">Transmembrane</keyword>
<evidence type="ECO:0000256" key="1">
    <source>
        <dbReference type="ARBA" id="ARBA00004141"/>
    </source>
</evidence>
<evidence type="ECO:0000256" key="3">
    <source>
        <dbReference type="ARBA" id="ARBA00022448"/>
    </source>
</evidence>
<reference evidence="12" key="2">
    <citation type="journal article" date="2023" name="Int. J. Mol. Sci.">
        <title>De Novo Assembly and Annotation of 11 Diverse Shrub Willow (Salix) Genomes Reveals Novel Gene Organization in Sex-Linked Regions.</title>
        <authorList>
            <person name="Hyden B."/>
            <person name="Feng K."/>
            <person name="Yates T.B."/>
            <person name="Jawdy S."/>
            <person name="Cereghino C."/>
            <person name="Smart L.B."/>
            <person name="Muchero W."/>
        </authorList>
    </citation>
    <scope>NUCLEOTIDE SEQUENCE</scope>
    <source>
        <tissue evidence="12">Shoot tip</tissue>
    </source>
</reference>
<comment type="subcellular location">
    <subcellularLocation>
        <location evidence="1">Membrane</location>
        <topology evidence="1">Multi-pass membrane protein</topology>
    </subcellularLocation>
</comment>
<dbReference type="PROSITE" id="PS50850">
    <property type="entry name" value="MFS"/>
    <property type="match status" value="1"/>
</dbReference>
<evidence type="ECO:0000259" key="11">
    <source>
        <dbReference type="PROSITE" id="PS50850"/>
    </source>
</evidence>
<evidence type="ECO:0000256" key="4">
    <source>
        <dbReference type="ARBA" id="ARBA00022597"/>
    </source>
</evidence>
<sequence length="321" mass="34618">MAGGQNTEGDANPSQPAPDRTLADFGPVKKPKRNRYVLACATLASMTSVLLGYDIGVMSGANIYIQDDLKISDLKVAFLVGTLNLYSLVGSAAAGRTSDWIGRRYTIAMAGAIFFVGSILMGFATNYAFLMVGRFVAGVGVGYALMIAPVYTAEVSPASSRGFLTSFPEVFINAGILLGYACRSLPRWLVMQGRLGDARKVLDRTSDSKEESQQRLSDIKEAAGIPQDCNDDVVHVQKQSHGEGVWKELLIYPTRSVRHILICGIGIHFFQQASGIDAVVLYSPRIFEKAGITSSNGKLLATVAVGIHQDRFHPSGHILTR</sequence>
<dbReference type="PANTHER" id="PTHR23500:SF424">
    <property type="entry name" value="POLYOL TRANSPORTER 5"/>
    <property type="match status" value="1"/>
</dbReference>
<keyword evidence="13" id="KW-1185">Reference proteome</keyword>
<dbReference type="InterPro" id="IPR045262">
    <property type="entry name" value="STP/PLT_plant"/>
</dbReference>
<evidence type="ECO:0000313" key="13">
    <source>
        <dbReference type="Proteomes" id="UP001151752"/>
    </source>
</evidence>
<dbReference type="InterPro" id="IPR020846">
    <property type="entry name" value="MFS_dom"/>
</dbReference>
<dbReference type="InterPro" id="IPR005828">
    <property type="entry name" value="MFS_sugar_transport-like"/>
</dbReference>
<evidence type="ECO:0000313" key="12">
    <source>
        <dbReference type="EMBL" id="KAJ6716752.1"/>
    </source>
</evidence>
<evidence type="ECO:0000256" key="8">
    <source>
        <dbReference type="ARBA" id="ARBA00023136"/>
    </source>
</evidence>
<dbReference type="AlphaFoldDB" id="A0A9Q0TRZ3"/>
<feature type="transmembrane region" description="Helical" evidence="10">
    <location>
        <begin position="36"/>
        <end position="56"/>
    </location>
</feature>
<accession>A0A9Q0TRZ3</accession>
<dbReference type="PRINTS" id="PR00171">
    <property type="entry name" value="SUGRTRNSPORT"/>
</dbReference>
<dbReference type="PROSITE" id="PS00217">
    <property type="entry name" value="SUGAR_TRANSPORT_2"/>
    <property type="match status" value="1"/>
</dbReference>
<dbReference type="EMBL" id="JAPFFM010000014">
    <property type="protein sequence ID" value="KAJ6716752.1"/>
    <property type="molecule type" value="Genomic_DNA"/>
</dbReference>
<comment type="caution">
    <text evidence="12">The sequence shown here is derived from an EMBL/GenBank/DDBJ whole genome shotgun (WGS) entry which is preliminary data.</text>
</comment>
<dbReference type="InterPro" id="IPR005829">
    <property type="entry name" value="Sugar_transporter_CS"/>
</dbReference>
<comment type="similarity">
    <text evidence="2">Belongs to the major facilitator superfamily. Sugar transporter (TC 2.A.1.1) family.</text>
</comment>
<evidence type="ECO:0000256" key="5">
    <source>
        <dbReference type="ARBA" id="ARBA00022692"/>
    </source>
</evidence>
<dbReference type="GO" id="GO:0016020">
    <property type="term" value="C:membrane"/>
    <property type="evidence" value="ECO:0007669"/>
    <property type="project" value="UniProtKB-SubCell"/>
</dbReference>
<dbReference type="InterPro" id="IPR036259">
    <property type="entry name" value="MFS_trans_sf"/>
</dbReference>
<feature type="region of interest" description="Disordered" evidence="9">
    <location>
        <begin position="1"/>
        <end position="27"/>
    </location>
</feature>